<reference evidence="1" key="1">
    <citation type="submission" date="2020-08" db="EMBL/GenBank/DDBJ databases">
        <title>Tigecycline and colistin resistance in Klebsiella pneumoniae.</title>
        <authorList>
            <person name="Ramesh N."/>
            <person name="Shanthini T."/>
            <person name="Prasanth M."/>
            <person name="Senthilkumar N."/>
            <person name="Meesala Krishna M."/>
            <person name="Guruswami G."/>
        </authorList>
    </citation>
    <scope>NUCLEOTIDE SEQUENCE</scope>
    <source>
        <strain evidence="1">SHM 84C</strain>
    </source>
</reference>
<gene>
    <name evidence="1" type="ORF">H7U18_10710</name>
</gene>
<comment type="caution">
    <text evidence="1">The sequence shown here is derived from an EMBL/GenBank/DDBJ whole genome shotgun (WGS) entry which is preliminary data.</text>
</comment>
<sequence>MSYLLRGELHHADGAGVKSGFAVAEVVEPHPAEALIKAELFNILPAWVKRCRQCAVVRA</sequence>
<dbReference type="EMBL" id="JACLQZ010000001">
    <property type="protein sequence ID" value="MBC2872906.1"/>
    <property type="molecule type" value="Genomic_DNA"/>
</dbReference>
<proteinExistence type="predicted"/>
<accession>A0A923J7A2</accession>
<evidence type="ECO:0000313" key="2">
    <source>
        <dbReference type="Proteomes" id="UP000629923"/>
    </source>
</evidence>
<dbReference type="AlphaFoldDB" id="A0A923J7A2"/>
<name>A0A923J7A2_KLEPN</name>
<organism evidence="1 2">
    <name type="scientific">Klebsiella pneumoniae</name>
    <dbReference type="NCBI Taxonomy" id="573"/>
    <lineage>
        <taxon>Bacteria</taxon>
        <taxon>Pseudomonadati</taxon>
        <taxon>Pseudomonadota</taxon>
        <taxon>Gammaproteobacteria</taxon>
        <taxon>Enterobacterales</taxon>
        <taxon>Enterobacteriaceae</taxon>
        <taxon>Klebsiella/Raoultella group</taxon>
        <taxon>Klebsiella</taxon>
        <taxon>Klebsiella pneumoniae complex</taxon>
    </lineage>
</organism>
<dbReference type="Proteomes" id="UP000629923">
    <property type="component" value="Unassembled WGS sequence"/>
</dbReference>
<protein>
    <submittedName>
        <fullName evidence="1">Uncharacterized protein</fullName>
    </submittedName>
</protein>
<evidence type="ECO:0000313" key="1">
    <source>
        <dbReference type="EMBL" id="MBC2872906.1"/>
    </source>
</evidence>